<comment type="caution">
    <text evidence="1">The sequence shown here is derived from an EMBL/GenBank/DDBJ whole genome shotgun (WGS) entry which is preliminary data.</text>
</comment>
<organism evidence="1 2">
    <name type="scientific">Blattamonas nauphoetae</name>
    <dbReference type="NCBI Taxonomy" id="2049346"/>
    <lineage>
        <taxon>Eukaryota</taxon>
        <taxon>Metamonada</taxon>
        <taxon>Preaxostyla</taxon>
        <taxon>Oxymonadida</taxon>
        <taxon>Blattamonas</taxon>
    </lineage>
</organism>
<protein>
    <submittedName>
        <fullName evidence="1">Uncharacterized protein</fullName>
    </submittedName>
</protein>
<keyword evidence="2" id="KW-1185">Reference proteome</keyword>
<evidence type="ECO:0000313" key="2">
    <source>
        <dbReference type="Proteomes" id="UP001281761"/>
    </source>
</evidence>
<name>A0ABQ9Y792_9EUKA</name>
<accession>A0ABQ9Y792</accession>
<gene>
    <name evidence="1" type="ORF">BLNAU_5593</name>
</gene>
<sequence length="170" mass="18398">MGDLGAFLAEKVGVPNERLILAKYLQTQGVWNYIVTPSLQQSVANRLPLHLKDASFIMFADTDTVKSESGTASSFDLEMLRVGEVEDQSSVDTIIIPTLMGQSAMSILHPQATYLSVEESFVGVDEERDGQVEAQLAPKAKPTSRALAEPSLRMGDSFSKIASVTPAPVR</sequence>
<dbReference type="EMBL" id="JARBJD010000029">
    <property type="protein sequence ID" value="KAK2959544.1"/>
    <property type="molecule type" value="Genomic_DNA"/>
</dbReference>
<evidence type="ECO:0000313" key="1">
    <source>
        <dbReference type="EMBL" id="KAK2959544.1"/>
    </source>
</evidence>
<reference evidence="1 2" key="1">
    <citation type="journal article" date="2022" name="bioRxiv">
        <title>Genomics of Preaxostyla Flagellates Illuminates Evolutionary Transitions and the Path Towards Mitochondrial Loss.</title>
        <authorList>
            <person name="Novak L.V.F."/>
            <person name="Treitli S.C."/>
            <person name="Pyrih J."/>
            <person name="Halakuc P."/>
            <person name="Pipaliya S.V."/>
            <person name="Vacek V."/>
            <person name="Brzon O."/>
            <person name="Soukal P."/>
            <person name="Eme L."/>
            <person name="Dacks J.B."/>
            <person name="Karnkowska A."/>
            <person name="Elias M."/>
            <person name="Hampl V."/>
        </authorList>
    </citation>
    <scope>NUCLEOTIDE SEQUENCE [LARGE SCALE GENOMIC DNA]</scope>
    <source>
        <strain evidence="1">NAU3</strain>
        <tissue evidence="1">Gut</tissue>
    </source>
</reference>
<dbReference type="Proteomes" id="UP001281761">
    <property type="component" value="Unassembled WGS sequence"/>
</dbReference>
<proteinExistence type="predicted"/>